<name>A0A8D8XAH6_9HEMI</name>
<evidence type="ECO:0000313" key="4">
    <source>
        <dbReference type="EMBL" id="CAG6688293.1"/>
    </source>
</evidence>
<reference evidence="4" key="1">
    <citation type="submission" date="2021-05" db="EMBL/GenBank/DDBJ databases">
        <authorList>
            <person name="Alioto T."/>
            <person name="Alioto T."/>
            <person name="Gomez Garrido J."/>
        </authorList>
    </citation>
    <scope>NUCLEOTIDE SEQUENCE</scope>
</reference>
<feature type="domain" description="Sulfotransferase" evidence="3">
    <location>
        <begin position="21"/>
        <end position="150"/>
    </location>
</feature>
<dbReference type="InterPro" id="IPR027417">
    <property type="entry name" value="P-loop_NTPase"/>
</dbReference>
<keyword evidence="2 4" id="KW-0808">Transferase</keyword>
<protein>
    <submittedName>
        <fullName evidence="4">Sulfotransferase 4A1</fullName>
    </submittedName>
</protein>
<dbReference type="Gene3D" id="3.40.50.300">
    <property type="entry name" value="P-loop containing nucleotide triphosphate hydrolases"/>
    <property type="match status" value="1"/>
</dbReference>
<sequence>MPLCVFEVSVEDLFFFCSAQTFIKTHLPFKLLPRKIQNESTKAKIKNVTRNPKDTCISYYHHCRLMEGFTGTLEEFSKLFLRDALCFAPYWNHVLDFWKLAKTNKNILFIKYEDMKKDLFRIIKKVGFHFSRSIATEQVEKLKNHLSFDNIYPVLKSFKKQ</sequence>
<dbReference type="EMBL" id="HBUF01286089">
    <property type="protein sequence ID" value="CAG6688293.1"/>
    <property type="molecule type" value="Transcribed_RNA"/>
</dbReference>
<evidence type="ECO:0000256" key="2">
    <source>
        <dbReference type="ARBA" id="ARBA00022679"/>
    </source>
</evidence>
<dbReference type="PANTHER" id="PTHR11783">
    <property type="entry name" value="SULFOTRANSFERASE SULT"/>
    <property type="match status" value="1"/>
</dbReference>
<dbReference type="SUPFAM" id="SSF52540">
    <property type="entry name" value="P-loop containing nucleoside triphosphate hydrolases"/>
    <property type="match status" value="1"/>
</dbReference>
<dbReference type="GO" id="GO:0008146">
    <property type="term" value="F:sulfotransferase activity"/>
    <property type="evidence" value="ECO:0007669"/>
    <property type="project" value="InterPro"/>
</dbReference>
<dbReference type="Pfam" id="PF00685">
    <property type="entry name" value="Sulfotransfer_1"/>
    <property type="match status" value="1"/>
</dbReference>
<proteinExistence type="inferred from homology"/>
<evidence type="ECO:0000259" key="3">
    <source>
        <dbReference type="Pfam" id="PF00685"/>
    </source>
</evidence>
<organism evidence="4">
    <name type="scientific">Cacopsylla melanoneura</name>
    <dbReference type="NCBI Taxonomy" id="428564"/>
    <lineage>
        <taxon>Eukaryota</taxon>
        <taxon>Metazoa</taxon>
        <taxon>Ecdysozoa</taxon>
        <taxon>Arthropoda</taxon>
        <taxon>Hexapoda</taxon>
        <taxon>Insecta</taxon>
        <taxon>Pterygota</taxon>
        <taxon>Neoptera</taxon>
        <taxon>Paraneoptera</taxon>
        <taxon>Hemiptera</taxon>
        <taxon>Sternorrhyncha</taxon>
        <taxon>Psylloidea</taxon>
        <taxon>Psyllidae</taxon>
        <taxon>Psyllinae</taxon>
        <taxon>Cacopsylla</taxon>
    </lineage>
</organism>
<comment type="similarity">
    <text evidence="1">Belongs to the sulfotransferase 1 family.</text>
</comment>
<evidence type="ECO:0000256" key="1">
    <source>
        <dbReference type="ARBA" id="ARBA00005771"/>
    </source>
</evidence>
<dbReference type="AlphaFoldDB" id="A0A8D8XAH6"/>
<accession>A0A8D8XAH6</accession>
<dbReference type="InterPro" id="IPR000863">
    <property type="entry name" value="Sulfotransferase_dom"/>
</dbReference>